<reference evidence="1 2" key="1">
    <citation type="submission" date="2018-05" db="EMBL/GenBank/DDBJ databases">
        <authorList>
            <person name="Zhang Y.-J."/>
        </authorList>
    </citation>
    <scope>NUCLEOTIDE SEQUENCE [LARGE SCALE GENOMIC DNA]</scope>
    <source>
        <strain evidence="1 2">CY04</strain>
    </source>
</reference>
<proteinExistence type="predicted"/>
<keyword evidence="2" id="KW-1185">Reference proteome</keyword>
<accession>A0ABX0W6A4</accession>
<evidence type="ECO:0000313" key="2">
    <source>
        <dbReference type="Proteomes" id="UP001429564"/>
    </source>
</evidence>
<name>A0ABX0W6A4_9RHOB</name>
<comment type="caution">
    <text evidence="1">The sequence shown here is derived from an EMBL/GenBank/DDBJ whole genome shotgun (WGS) entry which is preliminary data.</text>
</comment>
<sequence>MSGLRGFDLLITSVIAFSQTFPISLKNDMRKAGRVSSVHLKLPNPSDISPKSMLADEGKKTLRKAWIPEIYRFLNGLVDVVFRGSLHKKDDLCYVPSVSRQR</sequence>
<gene>
    <name evidence="1" type="ORF">DL239_08920</name>
</gene>
<protein>
    <submittedName>
        <fullName evidence="1">Uncharacterized protein</fullName>
    </submittedName>
</protein>
<dbReference type="Proteomes" id="UP001429564">
    <property type="component" value="Unassembled WGS sequence"/>
</dbReference>
<organism evidence="1 2">
    <name type="scientific">Parasedimentitalea denitrificans</name>
    <dbReference type="NCBI Taxonomy" id="2211118"/>
    <lineage>
        <taxon>Bacteria</taxon>
        <taxon>Pseudomonadati</taxon>
        <taxon>Pseudomonadota</taxon>
        <taxon>Alphaproteobacteria</taxon>
        <taxon>Rhodobacterales</taxon>
        <taxon>Paracoccaceae</taxon>
        <taxon>Parasedimentitalea</taxon>
    </lineage>
</organism>
<evidence type="ECO:0000313" key="1">
    <source>
        <dbReference type="EMBL" id="NIZ61097.1"/>
    </source>
</evidence>
<dbReference type="EMBL" id="QHLQ01000007">
    <property type="protein sequence ID" value="NIZ61097.1"/>
    <property type="molecule type" value="Genomic_DNA"/>
</dbReference>